<comment type="caution">
    <text evidence="4">The sequence shown here is derived from an EMBL/GenBank/DDBJ whole genome shotgun (WGS) entry which is preliminary data.</text>
</comment>
<gene>
    <name evidence="4" type="ORF">POCTA_138.1.T1290128</name>
</gene>
<dbReference type="AlphaFoldDB" id="A0A8S1XRR0"/>
<feature type="domain" description="Protein kinase" evidence="3">
    <location>
        <begin position="64"/>
        <end position="332"/>
    </location>
</feature>
<evidence type="ECO:0000256" key="2">
    <source>
        <dbReference type="SAM" id="Phobius"/>
    </source>
</evidence>
<dbReference type="PANTHER" id="PTHR11909">
    <property type="entry name" value="CASEIN KINASE-RELATED"/>
    <property type="match status" value="1"/>
</dbReference>
<dbReference type="PROSITE" id="PS50011">
    <property type="entry name" value="PROTEIN_KINASE_DOM"/>
    <property type="match status" value="1"/>
</dbReference>
<dbReference type="OMA" id="MHQASIV"/>
<proteinExistence type="predicted"/>
<accession>A0A8S1XRR0</accession>
<dbReference type="InterPro" id="IPR000719">
    <property type="entry name" value="Prot_kinase_dom"/>
</dbReference>
<keyword evidence="2" id="KW-0812">Transmembrane</keyword>
<organism evidence="4 5">
    <name type="scientific">Paramecium octaurelia</name>
    <dbReference type="NCBI Taxonomy" id="43137"/>
    <lineage>
        <taxon>Eukaryota</taxon>
        <taxon>Sar</taxon>
        <taxon>Alveolata</taxon>
        <taxon>Ciliophora</taxon>
        <taxon>Intramacronucleata</taxon>
        <taxon>Oligohymenophorea</taxon>
        <taxon>Peniculida</taxon>
        <taxon>Parameciidae</taxon>
        <taxon>Paramecium</taxon>
    </lineage>
</organism>
<evidence type="ECO:0000313" key="5">
    <source>
        <dbReference type="Proteomes" id="UP000683925"/>
    </source>
</evidence>
<evidence type="ECO:0000256" key="1">
    <source>
        <dbReference type="ARBA" id="ARBA00023860"/>
    </source>
</evidence>
<dbReference type="Proteomes" id="UP000683925">
    <property type="component" value="Unassembled WGS sequence"/>
</dbReference>
<evidence type="ECO:0000259" key="3">
    <source>
        <dbReference type="PROSITE" id="PS50011"/>
    </source>
</evidence>
<feature type="transmembrane region" description="Helical" evidence="2">
    <location>
        <begin position="12"/>
        <end position="35"/>
    </location>
</feature>
<sequence length="409" mass="48179">MEAIKFDYSNTALIIFGYSFVLLILITYLYVFILLRFLIKMSDSITESNSFERNANAVILDHKYFLVRLIYKGRSHNLYLALNKDDPNTYYLVEMKSQEQYNSFVCDERIVKKMHDLQLIPKTIQSGIYKYKNMEYRYNIKERCGPSLKLCFQHQNRKFSDQVFATLAIEAISALEKMHQASIVHCYLKPKKFVTLYRGVQLLLTDLKFAQKYKLRQILNQNTKNKFQYALALNKYSSLNLHLGIKPCPRDDLESLAYILINFYIGGRLFKTKQKKTKSDKIKEVELQKMNLIIEKAFPSLPKEIIQFYYNVKLSNLDQYKVINYDELKSYFYKMMQKNNNTTILKSYPWNQELIDPQKQSSISSLSSVVEDDENESDDSLIEEQSILSVIENLKQITKTKKLLSELDN</sequence>
<reference evidence="4" key="1">
    <citation type="submission" date="2021-01" db="EMBL/GenBank/DDBJ databases">
        <authorList>
            <consortium name="Genoscope - CEA"/>
            <person name="William W."/>
        </authorList>
    </citation>
    <scope>NUCLEOTIDE SEQUENCE</scope>
</reference>
<protein>
    <recommendedName>
        <fullName evidence="1">Casein kinase I</fullName>
    </recommendedName>
</protein>
<name>A0A8S1XRR0_PAROT</name>
<keyword evidence="5" id="KW-1185">Reference proteome</keyword>
<dbReference type="GO" id="GO:0005524">
    <property type="term" value="F:ATP binding"/>
    <property type="evidence" value="ECO:0007669"/>
    <property type="project" value="InterPro"/>
</dbReference>
<keyword evidence="2" id="KW-1133">Transmembrane helix</keyword>
<dbReference type="OrthoDB" id="289049at2759"/>
<keyword evidence="2" id="KW-0472">Membrane</keyword>
<dbReference type="InterPro" id="IPR050235">
    <property type="entry name" value="CK1_Ser-Thr_kinase"/>
</dbReference>
<evidence type="ECO:0000313" key="4">
    <source>
        <dbReference type="EMBL" id="CAD8203262.1"/>
    </source>
</evidence>
<dbReference type="GO" id="GO:0004672">
    <property type="term" value="F:protein kinase activity"/>
    <property type="evidence" value="ECO:0007669"/>
    <property type="project" value="InterPro"/>
</dbReference>
<dbReference type="EMBL" id="CAJJDP010000129">
    <property type="protein sequence ID" value="CAD8203262.1"/>
    <property type="molecule type" value="Genomic_DNA"/>
</dbReference>